<comment type="caution">
    <text evidence="6">The sequence shown here is derived from an EMBL/GenBank/DDBJ whole genome shotgun (WGS) entry which is preliminary data.</text>
</comment>
<dbReference type="PROSITE" id="PS50943">
    <property type="entry name" value="HTH_CROC1"/>
    <property type="match status" value="1"/>
</dbReference>
<accession>W4LXR6</accession>
<evidence type="ECO:0000313" key="6">
    <source>
        <dbReference type="EMBL" id="ETX02720.1"/>
    </source>
</evidence>
<feature type="domain" description="HTH cro/C1-type" evidence="5">
    <location>
        <begin position="28"/>
        <end position="73"/>
    </location>
</feature>
<comment type="similarity">
    <text evidence="1">Belongs to the SorC transcriptional regulatory family.</text>
</comment>
<dbReference type="Proteomes" id="UP000019141">
    <property type="component" value="Unassembled WGS sequence"/>
</dbReference>
<evidence type="ECO:0000256" key="4">
    <source>
        <dbReference type="ARBA" id="ARBA00023163"/>
    </source>
</evidence>
<dbReference type="HOGENOM" id="CLU_635673_0_0_7"/>
<dbReference type="Gene3D" id="1.10.260.40">
    <property type="entry name" value="lambda repressor-like DNA-binding domains"/>
    <property type="match status" value="1"/>
</dbReference>
<dbReference type="InterPro" id="IPR007324">
    <property type="entry name" value="Sugar-bd_dom_put"/>
</dbReference>
<gene>
    <name evidence="6" type="ORF">ETSY1_02500</name>
</gene>
<keyword evidence="3" id="KW-0238">DNA-binding</keyword>
<dbReference type="InterPro" id="IPR037171">
    <property type="entry name" value="NagB/RpiA_transferase-like"/>
</dbReference>
<evidence type="ECO:0000256" key="2">
    <source>
        <dbReference type="ARBA" id="ARBA00023015"/>
    </source>
</evidence>
<dbReference type="AlphaFoldDB" id="W4LXR6"/>
<dbReference type="InterPro" id="IPR010982">
    <property type="entry name" value="Lambda_DNA-bd_dom_sf"/>
</dbReference>
<evidence type="ECO:0000259" key="5">
    <source>
        <dbReference type="PROSITE" id="PS50943"/>
    </source>
</evidence>
<dbReference type="InterPro" id="IPR051054">
    <property type="entry name" value="SorC_transcr_regulators"/>
</dbReference>
<protein>
    <recommendedName>
        <fullName evidence="5">HTH cro/C1-type domain-containing protein</fullName>
    </recommendedName>
</protein>
<dbReference type="SUPFAM" id="SSF100950">
    <property type="entry name" value="NagB/RpiA/CoA transferase-like"/>
    <property type="match status" value="1"/>
</dbReference>
<dbReference type="Gene3D" id="3.40.50.1360">
    <property type="match status" value="1"/>
</dbReference>
<dbReference type="EMBL" id="AZHW01000111">
    <property type="protein sequence ID" value="ETX02720.1"/>
    <property type="molecule type" value="Genomic_DNA"/>
</dbReference>
<evidence type="ECO:0000256" key="3">
    <source>
        <dbReference type="ARBA" id="ARBA00023125"/>
    </source>
</evidence>
<dbReference type="SMART" id="SM00530">
    <property type="entry name" value="HTH_XRE"/>
    <property type="match status" value="1"/>
</dbReference>
<sequence>MEELTPTILGDRLARLREQFGKARGEVITQRQLSQALGVKPQAYNSWEQGRTLPRLDHLWRLARYYRVSLDLLCGNERDTNTASGIVWERIRRPVGAQDEEALDLFHRALSGETEDAPESKVGLAIRHVVTSQLIRITQAPEPDEGLGRALQERFNAGGKKRLKDVRVIPMPPDMTGQLRALIIGVAAKAYLLDHLDGTPSIGIAPGYSVSCMIRAMHREDPIKPFSVYPLVALPVVDRPDVDANTLIGDLLYKYTDQGVRGLALQSPGFSLSGNRLEADHTAREVLTRATCVDMAFIGIGSMEGPVRYFDRGIMNILDMTGISVDSLKKRDIVGDLCFHLLDAAGNPQEKELSEGLSAVPLETFQHLVSIGQRVVVLASNELKAAPIYSALRGGDTGRGYINVLIVDSLTAERLLKLAEAYDHDPALRLI</sequence>
<dbReference type="SUPFAM" id="SSF47413">
    <property type="entry name" value="lambda repressor-like DNA-binding domains"/>
    <property type="match status" value="1"/>
</dbReference>
<dbReference type="CDD" id="cd00093">
    <property type="entry name" value="HTH_XRE"/>
    <property type="match status" value="1"/>
</dbReference>
<proteinExistence type="inferred from homology"/>
<keyword evidence="7" id="KW-1185">Reference proteome</keyword>
<dbReference type="Pfam" id="PF04198">
    <property type="entry name" value="Sugar-bind"/>
    <property type="match status" value="1"/>
</dbReference>
<keyword evidence="4" id="KW-0804">Transcription</keyword>
<dbReference type="PANTHER" id="PTHR34294">
    <property type="entry name" value="TRANSCRIPTIONAL REGULATOR-RELATED"/>
    <property type="match status" value="1"/>
</dbReference>
<keyword evidence="2" id="KW-0805">Transcription regulation</keyword>
<dbReference type="Pfam" id="PF01381">
    <property type="entry name" value="HTH_3"/>
    <property type="match status" value="1"/>
</dbReference>
<dbReference type="InterPro" id="IPR001387">
    <property type="entry name" value="Cro/C1-type_HTH"/>
</dbReference>
<dbReference type="PANTHER" id="PTHR34294:SF1">
    <property type="entry name" value="TRANSCRIPTIONAL REGULATOR LSRR"/>
    <property type="match status" value="1"/>
</dbReference>
<evidence type="ECO:0000313" key="7">
    <source>
        <dbReference type="Proteomes" id="UP000019141"/>
    </source>
</evidence>
<organism evidence="6 7">
    <name type="scientific">Entotheonella factor</name>
    <dbReference type="NCBI Taxonomy" id="1429438"/>
    <lineage>
        <taxon>Bacteria</taxon>
        <taxon>Pseudomonadati</taxon>
        <taxon>Nitrospinota/Tectimicrobiota group</taxon>
        <taxon>Candidatus Tectimicrobiota</taxon>
        <taxon>Candidatus Entotheonellia</taxon>
        <taxon>Candidatus Entotheonellales</taxon>
        <taxon>Candidatus Entotheonellaceae</taxon>
        <taxon>Candidatus Entotheonella</taxon>
    </lineage>
</organism>
<reference evidence="6 7" key="1">
    <citation type="journal article" date="2014" name="Nature">
        <title>An environmental bacterial taxon with a large and distinct metabolic repertoire.</title>
        <authorList>
            <person name="Wilson M.C."/>
            <person name="Mori T."/>
            <person name="Ruckert C."/>
            <person name="Uria A.R."/>
            <person name="Helf M.J."/>
            <person name="Takada K."/>
            <person name="Gernert C."/>
            <person name="Steffens U.A."/>
            <person name="Heycke N."/>
            <person name="Schmitt S."/>
            <person name="Rinke C."/>
            <person name="Helfrich E.J."/>
            <person name="Brachmann A.O."/>
            <person name="Gurgui C."/>
            <person name="Wakimoto T."/>
            <person name="Kracht M."/>
            <person name="Crusemann M."/>
            <person name="Hentschel U."/>
            <person name="Abe I."/>
            <person name="Matsunaga S."/>
            <person name="Kalinowski J."/>
            <person name="Takeyama H."/>
            <person name="Piel J."/>
        </authorList>
    </citation>
    <scope>NUCLEOTIDE SEQUENCE [LARGE SCALE GENOMIC DNA]</scope>
    <source>
        <strain evidence="7">TSY1</strain>
    </source>
</reference>
<dbReference type="GO" id="GO:0030246">
    <property type="term" value="F:carbohydrate binding"/>
    <property type="evidence" value="ECO:0007669"/>
    <property type="project" value="InterPro"/>
</dbReference>
<dbReference type="GO" id="GO:0003677">
    <property type="term" value="F:DNA binding"/>
    <property type="evidence" value="ECO:0007669"/>
    <property type="project" value="UniProtKB-KW"/>
</dbReference>
<name>W4LXR6_ENTF1</name>
<evidence type="ECO:0000256" key="1">
    <source>
        <dbReference type="ARBA" id="ARBA00010466"/>
    </source>
</evidence>